<dbReference type="RefSeq" id="WP_166664163.1">
    <property type="nucleotide sequence ID" value="NZ_SOCP01000006.1"/>
</dbReference>
<feature type="compositionally biased region" description="Polar residues" evidence="1">
    <location>
        <begin position="44"/>
        <end position="54"/>
    </location>
</feature>
<name>A0A4R7VNT0_9PSEU</name>
<feature type="region of interest" description="Disordered" evidence="1">
    <location>
        <begin position="29"/>
        <end position="54"/>
    </location>
</feature>
<feature type="compositionally biased region" description="Acidic residues" evidence="1">
    <location>
        <begin position="115"/>
        <end position="124"/>
    </location>
</feature>
<dbReference type="AlphaFoldDB" id="A0A4R7VNT0"/>
<feature type="compositionally biased region" description="Pro residues" evidence="1">
    <location>
        <begin position="135"/>
        <end position="146"/>
    </location>
</feature>
<dbReference type="EMBL" id="SOCP01000006">
    <property type="protein sequence ID" value="TDV51008.1"/>
    <property type="molecule type" value="Genomic_DNA"/>
</dbReference>
<accession>A0A4R7VNT0</accession>
<gene>
    <name evidence="2" type="ORF">CLV71_106354</name>
</gene>
<evidence type="ECO:0000256" key="1">
    <source>
        <dbReference type="SAM" id="MobiDB-lite"/>
    </source>
</evidence>
<reference evidence="2 3" key="1">
    <citation type="submission" date="2019-03" db="EMBL/GenBank/DDBJ databases">
        <title>Genomic Encyclopedia of Archaeal and Bacterial Type Strains, Phase II (KMG-II): from individual species to whole genera.</title>
        <authorList>
            <person name="Goeker M."/>
        </authorList>
    </citation>
    <scope>NUCLEOTIDE SEQUENCE [LARGE SCALE GENOMIC DNA]</scope>
    <source>
        <strain evidence="2 3">DSM 45499</strain>
    </source>
</reference>
<evidence type="ECO:0000313" key="3">
    <source>
        <dbReference type="Proteomes" id="UP000294927"/>
    </source>
</evidence>
<protein>
    <submittedName>
        <fullName evidence="2">YbaB/EbfC DNA-binding family protein</fullName>
    </submittedName>
</protein>
<dbReference type="Pfam" id="PF02575">
    <property type="entry name" value="YbaB_DNA_bd"/>
    <property type="match status" value="1"/>
</dbReference>
<dbReference type="GO" id="GO:0003677">
    <property type="term" value="F:DNA binding"/>
    <property type="evidence" value="ECO:0007669"/>
    <property type="project" value="UniProtKB-KW"/>
</dbReference>
<dbReference type="SUPFAM" id="SSF82607">
    <property type="entry name" value="YbaB-like"/>
    <property type="match status" value="1"/>
</dbReference>
<keyword evidence="3" id="KW-1185">Reference proteome</keyword>
<dbReference type="InterPro" id="IPR036894">
    <property type="entry name" value="YbaB-like_sf"/>
</dbReference>
<dbReference type="Proteomes" id="UP000294927">
    <property type="component" value="Unassembled WGS sequence"/>
</dbReference>
<organism evidence="2 3">
    <name type="scientific">Actinophytocola oryzae</name>
    <dbReference type="NCBI Taxonomy" id="502181"/>
    <lineage>
        <taxon>Bacteria</taxon>
        <taxon>Bacillati</taxon>
        <taxon>Actinomycetota</taxon>
        <taxon>Actinomycetes</taxon>
        <taxon>Pseudonocardiales</taxon>
        <taxon>Pseudonocardiaceae</taxon>
    </lineage>
</organism>
<feature type="region of interest" description="Disordered" evidence="1">
    <location>
        <begin position="97"/>
        <end position="180"/>
    </location>
</feature>
<dbReference type="InterPro" id="IPR004401">
    <property type="entry name" value="YbaB/EbfC"/>
</dbReference>
<sequence length="180" mass="19282">MTAIPTPDEWLANFNATIAEVKAKTEAFQRDLEHSGATEESPDGSLSVTVAPNGSLTNLRIDESAWRGSGAELAGKIMALARRAQRAAAVNVAEAFAPLGSPDSEALHMITGYLPEEEEVDEEPERPGYSFDEPTPQPGSPTPAPPQLGSTPGRVEPPRRPGRPSQDEDDDFGDDDLFSR</sequence>
<proteinExistence type="predicted"/>
<dbReference type="Gene3D" id="3.30.1310.10">
    <property type="entry name" value="Nucleoid-associated protein YbaB-like domain"/>
    <property type="match status" value="1"/>
</dbReference>
<keyword evidence="2" id="KW-0238">DNA-binding</keyword>
<feature type="compositionally biased region" description="Acidic residues" evidence="1">
    <location>
        <begin position="167"/>
        <end position="180"/>
    </location>
</feature>
<comment type="caution">
    <text evidence="2">The sequence shown here is derived from an EMBL/GenBank/DDBJ whole genome shotgun (WGS) entry which is preliminary data.</text>
</comment>
<evidence type="ECO:0000313" key="2">
    <source>
        <dbReference type="EMBL" id="TDV51008.1"/>
    </source>
</evidence>